<dbReference type="InterPro" id="IPR050249">
    <property type="entry name" value="Pseudomonas-type_ThrB"/>
</dbReference>
<dbReference type="InterPro" id="IPR011009">
    <property type="entry name" value="Kinase-like_dom_sf"/>
</dbReference>
<keyword evidence="5" id="KW-0418">Kinase</keyword>
<dbReference type="HOGENOM" id="CLU_044821_2_0_5"/>
<evidence type="ECO:0000256" key="3">
    <source>
        <dbReference type="ARBA" id="ARBA00022697"/>
    </source>
</evidence>
<reference evidence="9" key="1">
    <citation type="submission" date="2009-01" db="EMBL/GenBank/DDBJ databases">
        <title>The Genome Sequence of Brucella pinnipedialis M292/94/1.</title>
        <authorList>
            <consortium name="The Broad Institute Genome Sequencing Platform"/>
            <person name="Ward D."/>
            <person name="Young S.K."/>
            <person name="Kodira C.D."/>
            <person name="Zeng Q."/>
            <person name="Koehrsen M."/>
            <person name="Alvarado L."/>
            <person name="Berlin A."/>
            <person name="Borenstein D."/>
            <person name="Chen Z."/>
            <person name="Engels R."/>
            <person name="Freedman E."/>
            <person name="Gellesch M."/>
            <person name="Goldberg J."/>
            <person name="Griggs A."/>
            <person name="Gujja S."/>
            <person name="Heiman D."/>
            <person name="Hepburn T."/>
            <person name="Howarth C."/>
            <person name="Jen D."/>
            <person name="Larson L."/>
            <person name="Lewis B."/>
            <person name="Mehta T."/>
            <person name="Park D."/>
            <person name="Pearson M."/>
            <person name="Roberts A."/>
            <person name="Saif S."/>
            <person name="Shea T."/>
            <person name="Shenoy N."/>
            <person name="Sisk P."/>
            <person name="Stolte C."/>
            <person name="Sykes S."/>
            <person name="Walk T."/>
            <person name="White J."/>
            <person name="Yandava C."/>
            <person name="Whatmore A.M."/>
            <person name="Perrett L.L."/>
            <person name="O'Callaghan D."/>
            <person name="Nusbaum C."/>
            <person name="Galagan J."/>
            <person name="Birren B."/>
        </authorList>
    </citation>
    <scope>NUCLEOTIDE SEQUENCE [LARGE SCALE GENOMIC DNA]</scope>
    <source>
        <strain evidence="9">M292/94/1</strain>
    </source>
</reference>
<keyword evidence="2 9" id="KW-0808">Transferase</keyword>
<name>A0A0E1X8S9_9HYPH</name>
<dbReference type="AlphaFoldDB" id="A0A0E1X8S9"/>
<dbReference type="InterPro" id="IPR005280">
    <property type="entry name" value="Homoserine_kinase_II"/>
</dbReference>
<evidence type="ECO:0000256" key="4">
    <source>
        <dbReference type="ARBA" id="ARBA00022741"/>
    </source>
</evidence>
<evidence type="ECO:0000256" key="6">
    <source>
        <dbReference type="ARBA" id="ARBA00022840"/>
    </source>
</evidence>
<evidence type="ECO:0000256" key="7">
    <source>
        <dbReference type="ARBA" id="ARBA00038240"/>
    </source>
</evidence>
<evidence type="ECO:0000259" key="8">
    <source>
        <dbReference type="Pfam" id="PF01636"/>
    </source>
</evidence>
<dbReference type="Proteomes" id="UP000004659">
    <property type="component" value="Unassembled WGS sequence"/>
</dbReference>
<feature type="domain" description="Aminoglycoside phosphotransferase" evidence="8">
    <location>
        <begin position="50"/>
        <end position="296"/>
    </location>
</feature>
<dbReference type="GO" id="GO:0004413">
    <property type="term" value="F:homoserine kinase activity"/>
    <property type="evidence" value="ECO:0007669"/>
    <property type="project" value="InterPro"/>
</dbReference>
<dbReference type="GO" id="GO:0005524">
    <property type="term" value="F:ATP binding"/>
    <property type="evidence" value="ECO:0007669"/>
    <property type="project" value="UniProtKB-KW"/>
</dbReference>
<organism evidence="9">
    <name type="scientific">Brucella pinnipedialis M292/94/1</name>
    <dbReference type="NCBI Taxonomy" id="520462"/>
    <lineage>
        <taxon>Bacteria</taxon>
        <taxon>Pseudomonadati</taxon>
        <taxon>Pseudomonadota</taxon>
        <taxon>Alphaproteobacteria</taxon>
        <taxon>Hyphomicrobiales</taxon>
        <taxon>Brucellaceae</taxon>
        <taxon>Brucella/Ochrobactrum group</taxon>
        <taxon>Brucella</taxon>
    </lineage>
</organism>
<proteinExistence type="inferred from homology"/>
<comment type="similarity">
    <text evidence="7">Belongs to the pseudomonas-type ThrB family.</text>
</comment>
<dbReference type="InterPro" id="IPR002575">
    <property type="entry name" value="Aminoglycoside_PTrfase"/>
</dbReference>
<evidence type="ECO:0000256" key="2">
    <source>
        <dbReference type="ARBA" id="ARBA00022679"/>
    </source>
</evidence>
<dbReference type="PANTHER" id="PTHR21064">
    <property type="entry name" value="AMINOGLYCOSIDE PHOSPHOTRANSFERASE DOMAIN-CONTAINING PROTEIN-RELATED"/>
    <property type="match status" value="1"/>
</dbReference>
<keyword evidence="3" id="KW-0791">Threonine biosynthesis</keyword>
<sequence length="348" mass="39025">MQISCFPRWMMFWADCDAMEKCLDHLTQRVSAALAFWGLPEQMPELLKYRENAVFKVRLRDGNPAALRLHRPGYHARAALVSELAWMDDLRKHAIAVPQPLAALDGAFLVALVSPDGATCHADLIGWVEGEPLGETGTPLSRHGRDLPAVFHAIGGEMARMHEAADGFSRPAGFERPAWDVAGLLGDAPFWGRFWDCETLSAQDRIYLSRLREDLSVVLADLAPQLDQGLIHADLVRENVFLRDGSVAFIDFDDCGFGFRLFDLATVLLRNRREPDYPALRAALLSGYEAVRPRLAREFEHLPLFLLLRALTYIGWAAARPELPDNIARLNRYVADVRAVVEEEGISR</sequence>
<keyword evidence="1" id="KW-0028">Amino-acid biosynthesis</keyword>
<dbReference type="Pfam" id="PF01636">
    <property type="entry name" value="APH"/>
    <property type="match status" value="1"/>
</dbReference>
<evidence type="ECO:0000256" key="5">
    <source>
        <dbReference type="ARBA" id="ARBA00022777"/>
    </source>
</evidence>
<gene>
    <name evidence="9" type="ORF">BALG_02971</name>
</gene>
<dbReference type="EMBL" id="EQ999534">
    <property type="protein sequence ID" value="EEZ29617.1"/>
    <property type="molecule type" value="Genomic_DNA"/>
</dbReference>
<dbReference type="GO" id="GO:0009088">
    <property type="term" value="P:threonine biosynthetic process"/>
    <property type="evidence" value="ECO:0007669"/>
    <property type="project" value="UniProtKB-KW"/>
</dbReference>
<dbReference type="PANTHER" id="PTHR21064:SF6">
    <property type="entry name" value="AMINOGLYCOSIDE PHOSPHOTRANSFERASE DOMAIN-CONTAINING PROTEIN"/>
    <property type="match status" value="1"/>
</dbReference>
<evidence type="ECO:0000256" key="1">
    <source>
        <dbReference type="ARBA" id="ARBA00022605"/>
    </source>
</evidence>
<protein>
    <submittedName>
        <fullName evidence="9">Aminoglycoside phosphotransferase</fullName>
    </submittedName>
</protein>
<dbReference type="CDD" id="cd05153">
    <property type="entry name" value="HomoserineK_II"/>
    <property type="match status" value="1"/>
</dbReference>
<evidence type="ECO:0000313" key="9">
    <source>
        <dbReference type="EMBL" id="EEZ29617.1"/>
    </source>
</evidence>
<dbReference type="Gene3D" id="3.90.1200.10">
    <property type="match status" value="1"/>
</dbReference>
<keyword evidence="4" id="KW-0547">Nucleotide-binding</keyword>
<dbReference type="SUPFAM" id="SSF56112">
    <property type="entry name" value="Protein kinase-like (PK-like)"/>
    <property type="match status" value="1"/>
</dbReference>
<keyword evidence="6" id="KW-0067">ATP-binding</keyword>
<accession>A0A0E1X8S9</accession>